<feature type="compositionally biased region" description="Basic and acidic residues" evidence="1">
    <location>
        <begin position="192"/>
        <end position="221"/>
    </location>
</feature>
<evidence type="ECO:0008006" key="5">
    <source>
        <dbReference type="Google" id="ProtNLM"/>
    </source>
</evidence>
<feature type="compositionally biased region" description="Basic and acidic residues" evidence="1">
    <location>
        <begin position="141"/>
        <end position="159"/>
    </location>
</feature>
<dbReference type="EMBL" id="CP014806">
    <property type="protein sequence ID" value="AMX00270.1"/>
    <property type="molecule type" value="Genomic_DNA"/>
</dbReference>
<sequence length="233" mass="26023">MNNNMKKYLPKASLFLAAGVILAGCGNDTTNTSPQKDSSQPKQTESSNTSTSSNENTELKTLKNLSKDPDKNDSSEGDFDLVGKYVKENNDKITLEVHGKQIAIHKKSSFESDKKGMKGDWQDKQVVVEVSTNKAVAESVKPTDKTRADQDGVYDRDGDEKEIIGKLVKNDSKELTLQTPNGDKTFQKTHDFELDDEAKSQNKLEDKTVRIETDEHGKAEELSYSWIDQEETK</sequence>
<feature type="signal peptide" evidence="2">
    <location>
        <begin position="1"/>
        <end position="23"/>
    </location>
</feature>
<dbReference type="STRING" id="241244.ATY39_13140"/>
<keyword evidence="4" id="KW-1185">Reference proteome</keyword>
<dbReference type="RefSeq" id="WP_066790473.1">
    <property type="nucleotide sequence ID" value="NZ_CP014806.1"/>
</dbReference>
<evidence type="ECO:0000313" key="3">
    <source>
        <dbReference type="EMBL" id="AMX00270.1"/>
    </source>
</evidence>
<evidence type="ECO:0000256" key="1">
    <source>
        <dbReference type="SAM" id="MobiDB-lite"/>
    </source>
</evidence>
<gene>
    <name evidence="3" type="ORF">ATY39_13140</name>
</gene>
<dbReference type="Proteomes" id="UP000076021">
    <property type="component" value="Chromosome"/>
</dbReference>
<reference evidence="3 4" key="1">
    <citation type="journal article" date="2016" name="Genome Announc.">
        <title>Whole-Genome Sequence of Rummeliibacillus stabekisii Strain PP9 Isolated from Antarctic Soil.</title>
        <authorList>
            <person name="da Mota F.F."/>
            <person name="Vollu R.E."/>
            <person name="Jurelevicius D."/>
            <person name="Seldin L."/>
        </authorList>
    </citation>
    <scope>NUCLEOTIDE SEQUENCE [LARGE SCALE GENOMIC DNA]</scope>
    <source>
        <strain evidence="3 4">PP9</strain>
    </source>
</reference>
<name>A0A143HFP7_9BACL</name>
<accession>A0A143HFP7</accession>
<keyword evidence="2" id="KW-0732">Signal</keyword>
<protein>
    <recommendedName>
        <fullName evidence="5">Lipoprotein</fullName>
    </recommendedName>
</protein>
<evidence type="ECO:0000256" key="2">
    <source>
        <dbReference type="SAM" id="SignalP"/>
    </source>
</evidence>
<feature type="compositionally biased region" description="Polar residues" evidence="1">
    <location>
        <begin position="27"/>
        <end position="43"/>
    </location>
</feature>
<feature type="chain" id="PRO_5007509455" description="Lipoprotein" evidence="2">
    <location>
        <begin position="24"/>
        <end position="233"/>
    </location>
</feature>
<proteinExistence type="predicted"/>
<feature type="compositionally biased region" description="Basic and acidic residues" evidence="1">
    <location>
        <begin position="57"/>
        <end position="74"/>
    </location>
</feature>
<feature type="region of interest" description="Disordered" evidence="1">
    <location>
        <begin position="133"/>
        <end position="159"/>
    </location>
</feature>
<feature type="compositionally biased region" description="Low complexity" evidence="1">
    <location>
        <begin position="44"/>
        <end position="56"/>
    </location>
</feature>
<feature type="region of interest" description="Disordered" evidence="1">
    <location>
        <begin position="26"/>
        <end position="79"/>
    </location>
</feature>
<evidence type="ECO:0000313" key="4">
    <source>
        <dbReference type="Proteomes" id="UP000076021"/>
    </source>
</evidence>
<organism evidence="3 4">
    <name type="scientific">Rummeliibacillus stabekisii</name>
    <dbReference type="NCBI Taxonomy" id="241244"/>
    <lineage>
        <taxon>Bacteria</taxon>
        <taxon>Bacillati</taxon>
        <taxon>Bacillota</taxon>
        <taxon>Bacilli</taxon>
        <taxon>Bacillales</taxon>
        <taxon>Caryophanaceae</taxon>
        <taxon>Rummeliibacillus</taxon>
    </lineage>
</organism>
<dbReference type="PROSITE" id="PS51257">
    <property type="entry name" value="PROKAR_LIPOPROTEIN"/>
    <property type="match status" value="1"/>
</dbReference>
<dbReference type="KEGG" id="rst:ATY39_13140"/>
<reference evidence="4" key="2">
    <citation type="submission" date="2016-03" db="EMBL/GenBank/DDBJ databases">
        <authorList>
            <person name="Seldin L."/>
        </authorList>
    </citation>
    <scope>NUCLEOTIDE SEQUENCE [LARGE SCALE GENOMIC DNA]</scope>
    <source>
        <strain evidence="4">PP9</strain>
    </source>
</reference>
<feature type="region of interest" description="Disordered" evidence="1">
    <location>
        <begin position="192"/>
        <end position="233"/>
    </location>
</feature>
<dbReference type="AlphaFoldDB" id="A0A143HFP7"/>